<evidence type="ECO:0008006" key="4">
    <source>
        <dbReference type="Google" id="ProtNLM"/>
    </source>
</evidence>
<sequence precursor="true">MKSLVLIIFSMLCCNASAAFQYLDFLGVEPTESLKCEVPEEVYDGGDFQTGTHVWKGDGQYITPGSCVEFYQNAGPYGEGDSQELVVQEALNPLDYDEYTQLVMRRVGYVSDQLYKNIFDKSTEVPDTGPNVTERQVYGCAVQLLVWEINFETNHDSYSLTEGEFTATASGSQYGNWSDEITDMIIPVFNQLAAQAVNTPSDYLPQGTVYVPVKSGKDYQDFITVIVPEPATLAILSIGAVFMRKRKIL</sequence>
<organism evidence="2 3">
    <name type="scientific">Sedimentisphaera cyanobacteriorum</name>
    <dbReference type="NCBI Taxonomy" id="1940790"/>
    <lineage>
        <taxon>Bacteria</taxon>
        <taxon>Pseudomonadati</taxon>
        <taxon>Planctomycetota</taxon>
        <taxon>Phycisphaerae</taxon>
        <taxon>Sedimentisphaerales</taxon>
        <taxon>Sedimentisphaeraceae</taxon>
        <taxon>Sedimentisphaera</taxon>
    </lineage>
</organism>
<evidence type="ECO:0000256" key="1">
    <source>
        <dbReference type="SAM" id="SignalP"/>
    </source>
</evidence>
<dbReference type="NCBIfam" id="TIGR02595">
    <property type="entry name" value="PEP_CTERM"/>
    <property type="match status" value="1"/>
</dbReference>
<name>A0A1Q2HM17_9BACT</name>
<dbReference type="InterPro" id="IPR013424">
    <property type="entry name" value="Ice-binding_C"/>
</dbReference>
<dbReference type="Proteomes" id="UP000188273">
    <property type="component" value="Chromosome"/>
</dbReference>
<accession>A0A1Q2HM17</accession>
<feature type="signal peptide" evidence="1">
    <location>
        <begin position="1"/>
        <end position="18"/>
    </location>
</feature>
<gene>
    <name evidence="2" type="ORF">L21SP3_00039</name>
</gene>
<feature type="chain" id="PRO_5012907885" description="PEP-CTERM protein-sorting domain-containing protein" evidence="1">
    <location>
        <begin position="19"/>
        <end position="249"/>
    </location>
</feature>
<dbReference type="AlphaFoldDB" id="A0A1Q2HM17"/>
<protein>
    <recommendedName>
        <fullName evidence="4">PEP-CTERM protein-sorting domain-containing protein</fullName>
    </recommendedName>
</protein>
<dbReference type="STRING" id="1940790.L21SP3_00039"/>
<reference evidence="3" key="1">
    <citation type="submission" date="2017-02" db="EMBL/GenBank/DDBJ databases">
        <title>Comparative genomics and description of representatives of a novel lineage of planctomycetes thriving in anoxic sediments.</title>
        <authorList>
            <person name="Spring S."/>
            <person name="Bunk B."/>
            <person name="Sproer C."/>
            <person name="Klenk H.-P."/>
        </authorList>
    </citation>
    <scope>NUCLEOTIDE SEQUENCE [LARGE SCALE GENOMIC DNA]</scope>
    <source>
        <strain evidence="3">L21-RPul-D3</strain>
    </source>
</reference>
<dbReference type="KEGG" id="pbu:L21SP3_00039"/>
<keyword evidence="1" id="KW-0732">Signal</keyword>
<dbReference type="RefSeq" id="WP_077538371.1">
    <property type="nucleotide sequence ID" value="NZ_CP019633.1"/>
</dbReference>
<dbReference type="OrthoDB" id="9889766at2"/>
<evidence type="ECO:0000313" key="2">
    <source>
        <dbReference type="EMBL" id="AQQ08263.1"/>
    </source>
</evidence>
<proteinExistence type="predicted"/>
<dbReference type="EMBL" id="CP019633">
    <property type="protein sequence ID" value="AQQ08263.1"/>
    <property type="molecule type" value="Genomic_DNA"/>
</dbReference>
<keyword evidence="3" id="KW-1185">Reference proteome</keyword>
<evidence type="ECO:0000313" key="3">
    <source>
        <dbReference type="Proteomes" id="UP000188273"/>
    </source>
</evidence>